<gene>
    <name evidence="1" type="ORF">SAMN05421686_104191</name>
</gene>
<dbReference type="Gene3D" id="3.40.190.10">
    <property type="entry name" value="Periplasmic binding protein-like II"/>
    <property type="match status" value="2"/>
</dbReference>
<keyword evidence="2" id="KW-1185">Reference proteome</keyword>
<reference evidence="2" key="1">
    <citation type="submission" date="2017-01" db="EMBL/GenBank/DDBJ databases">
        <authorList>
            <person name="Varghese N."/>
            <person name="Submissions S."/>
        </authorList>
    </citation>
    <scope>NUCLEOTIDE SEQUENCE [LARGE SCALE GENOMIC DNA]</scope>
    <source>
        <strain evidence="2">DSM 24913</strain>
    </source>
</reference>
<dbReference type="STRING" id="484498.SAMN05421686_104191"/>
<dbReference type="AlphaFoldDB" id="A0A1N7LSB0"/>
<protein>
    <recommendedName>
        <fullName evidence="3">Amino acid ABC transporter substrate-binding protein, PAAT family</fullName>
    </recommendedName>
</protein>
<dbReference type="EMBL" id="FTOH01000004">
    <property type="protein sequence ID" value="SIS76738.1"/>
    <property type="molecule type" value="Genomic_DNA"/>
</dbReference>
<evidence type="ECO:0000313" key="1">
    <source>
        <dbReference type="EMBL" id="SIS76738.1"/>
    </source>
</evidence>
<evidence type="ECO:0008006" key="3">
    <source>
        <dbReference type="Google" id="ProtNLM"/>
    </source>
</evidence>
<sequence length="223" mass="24997">MAYTADPAQSLTMAWYHKLISEAFDRLGITLEYAVYPPLRASTMLATGKIDVEGLRAAGYEDDNPDAVIVRESILTTKYGMATVNPEIQLARLSDLKNQTYRVEYLRGVEPLGDMLEDTVTEGYLSAISSPEQGLQKLLVGRSDVFVDFPGRLSALIESLDLSLAGIQVDEFEDDIVVYPVLHRRHANLAQPLQQVLSEMKAQGLFEQYMEETRKVFLLPHDQ</sequence>
<proteinExistence type="predicted"/>
<organism evidence="1 2">
    <name type="scientific">Thalassolituus maritimus</name>
    <dbReference type="NCBI Taxonomy" id="484498"/>
    <lineage>
        <taxon>Bacteria</taxon>
        <taxon>Pseudomonadati</taxon>
        <taxon>Pseudomonadota</taxon>
        <taxon>Gammaproteobacteria</taxon>
        <taxon>Oceanospirillales</taxon>
        <taxon>Oceanospirillaceae</taxon>
        <taxon>Thalassolituus</taxon>
    </lineage>
</organism>
<dbReference type="SUPFAM" id="SSF53850">
    <property type="entry name" value="Periplasmic binding protein-like II"/>
    <property type="match status" value="1"/>
</dbReference>
<dbReference type="OrthoDB" id="6107391at2"/>
<dbReference type="RefSeq" id="WP_076515047.1">
    <property type="nucleotide sequence ID" value="NZ_FTOH01000004.1"/>
</dbReference>
<accession>A0A1N7LSB0</accession>
<name>A0A1N7LSB0_9GAMM</name>
<dbReference type="Proteomes" id="UP000185639">
    <property type="component" value="Unassembled WGS sequence"/>
</dbReference>
<evidence type="ECO:0000313" key="2">
    <source>
        <dbReference type="Proteomes" id="UP000185639"/>
    </source>
</evidence>